<comment type="caution">
    <text evidence="4">The sequence shown here is derived from an EMBL/GenBank/DDBJ whole genome shotgun (WGS) entry which is preliminary data.</text>
</comment>
<protein>
    <submittedName>
        <fullName evidence="4">Caspase family protein</fullName>
    </submittedName>
</protein>
<dbReference type="InterPro" id="IPR011600">
    <property type="entry name" value="Pept_C14_caspase"/>
</dbReference>
<keyword evidence="2" id="KW-1133">Transmembrane helix</keyword>
<evidence type="ECO:0000313" key="4">
    <source>
        <dbReference type="EMBL" id="MDN3295075.1"/>
    </source>
</evidence>
<dbReference type="Proteomes" id="UP001174050">
    <property type="component" value="Unassembled WGS sequence"/>
</dbReference>
<sequence>MDESRHALIIANDTYQDEGLRRLVSPAEDAVALAGVLGDPHIGAFRVQVVRNEPAHVIAMRIDDFFADRRPGDTLVVHFSCHGLKSESGELYFAAANTLPRRLASTAVPASFVRRCMSVTRARSIALFLDCCYGGAFSQGVTARAAGDLNVLDSFSGEKLGGGRGWAVITASTSMEYAFEGARLADDTGPHPSVFTNALVSGLSTGEADLDEDGRVSLDELYEYVYDRVRQENPNQTPSRSVDLQGDLYLARSHRRRITPAPVPDDVRAAMRSADIYTRLGAITELRARMENADLSIAAGAREALAEMARHDIRAVAEEARRAVSEVRVNPYPSSLRFDPVRQHADPPRQTVRLLGPPLARSCAPHPKPDWLRAVETPEGLEVCVETSGTGRLSGDIVLKGVAGESVVHVDAEVLPAEETATEGAPAPEAGPEAAPEAVAEEAGADEAGAEQAGAEEAGAEQAGAEGTPEAARSSPEAPTRPSSPPPTPPAATPPSREPPQPRPAPERPASAEAPTMAWPVPPPPPPPQPEQRRPSPSPSPEPQWPAAEARRERARPATPAGGGTRYKALRAPALGVGALALAIASLATGIKAVIDALALARAGHAWEPYIRDHLDKATMGDLVFCLIAALVSLALVGLARYDLRNSTGLYSKQSSATTSLLAWSAKLLALPVFIVAVLAIIAVLVVV</sequence>
<accession>A0ABT7Z6I0</accession>
<dbReference type="InterPro" id="IPR029030">
    <property type="entry name" value="Caspase-like_dom_sf"/>
</dbReference>
<dbReference type="Pfam" id="PF00656">
    <property type="entry name" value="Peptidase_C14"/>
    <property type="match status" value="1"/>
</dbReference>
<evidence type="ECO:0000256" key="1">
    <source>
        <dbReference type="SAM" id="MobiDB-lite"/>
    </source>
</evidence>
<dbReference type="Gene3D" id="3.40.50.1460">
    <property type="match status" value="1"/>
</dbReference>
<feature type="compositionally biased region" description="Low complexity" evidence="1">
    <location>
        <begin position="419"/>
        <end position="438"/>
    </location>
</feature>
<keyword evidence="2" id="KW-0472">Membrane</keyword>
<reference evidence="4" key="1">
    <citation type="submission" date="2023-06" db="EMBL/GenBank/DDBJ databases">
        <title>WGS-Sequencing of Streptomyces ficellus isolate 21 collected from sand in Gara Djebilet Iron Mine in Algeria.</title>
        <authorList>
            <person name="Zegers G.P."/>
            <person name="Gomez A."/>
            <person name="Gueddou A."/>
            <person name="Zahara A.F."/>
            <person name="Worth M."/>
            <person name="Sevigny J.L."/>
            <person name="Tisa L."/>
        </authorList>
    </citation>
    <scope>NUCLEOTIDE SEQUENCE</scope>
    <source>
        <strain evidence="4">AS11</strain>
    </source>
</reference>
<feature type="transmembrane region" description="Helical" evidence="2">
    <location>
        <begin position="575"/>
        <end position="601"/>
    </location>
</feature>
<dbReference type="InterPro" id="IPR018247">
    <property type="entry name" value="EF_Hand_1_Ca_BS"/>
</dbReference>
<dbReference type="SUPFAM" id="SSF52129">
    <property type="entry name" value="Caspase-like"/>
    <property type="match status" value="1"/>
</dbReference>
<feature type="transmembrane region" description="Helical" evidence="2">
    <location>
        <begin position="622"/>
        <end position="642"/>
    </location>
</feature>
<dbReference type="PROSITE" id="PS00018">
    <property type="entry name" value="EF_HAND_1"/>
    <property type="match status" value="1"/>
</dbReference>
<feature type="compositionally biased region" description="Pro residues" evidence="1">
    <location>
        <begin position="482"/>
        <end position="504"/>
    </location>
</feature>
<keyword evidence="2" id="KW-0812">Transmembrane</keyword>
<feature type="region of interest" description="Disordered" evidence="1">
    <location>
        <begin position="419"/>
        <end position="566"/>
    </location>
</feature>
<feature type="compositionally biased region" description="Low complexity" evidence="1">
    <location>
        <begin position="508"/>
        <end position="519"/>
    </location>
</feature>
<proteinExistence type="predicted"/>
<gene>
    <name evidence="4" type="ORF">QWM81_13630</name>
</gene>
<dbReference type="RefSeq" id="WP_290112127.1">
    <property type="nucleotide sequence ID" value="NZ_JAUEPL010000017.1"/>
</dbReference>
<evidence type="ECO:0000259" key="3">
    <source>
        <dbReference type="Pfam" id="PF00656"/>
    </source>
</evidence>
<evidence type="ECO:0000256" key="2">
    <source>
        <dbReference type="SAM" id="Phobius"/>
    </source>
</evidence>
<feature type="compositionally biased region" description="Low complexity" evidence="1">
    <location>
        <begin position="450"/>
        <end position="481"/>
    </location>
</feature>
<keyword evidence="5" id="KW-1185">Reference proteome</keyword>
<organism evidence="4 5">
    <name type="scientific">Streptomyces ficellus</name>
    <dbReference type="NCBI Taxonomy" id="1977088"/>
    <lineage>
        <taxon>Bacteria</taxon>
        <taxon>Bacillati</taxon>
        <taxon>Actinomycetota</taxon>
        <taxon>Actinomycetes</taxon>
        <taxon>Kitasatosporales</taxon>
        <taxon>Streptomycetaceae</taxon>
        <taxon>Streptomyces</taxon>
    </lineage>
</organism>
<evidence type="ECO:0000313" key="5">
    <source>
        <dbReference type="Proteomes" id="UP001174050"/>
    </source>
</evidence>
<dbReference type="NCBIfam" id="NF047832">
    <property type="entry name" value="caspase_w_EACC1"/>
    <property type="match status" value="1"/>
</dbReference>
<name>A0ABT7Z6I0_9ACTN</name>
<feature type="compositionally biased region" description="Pro residues" evidence="1">
    <location>
        <begin position="520"/>
        <end position="544"/>
    </location>
</feature>
<feature type="compositionally biased region" description="Acidic residues" evidence="1">
    <location>
        <begin position="439"/>
        <end position="449"/>
    </location>
</feature>
<feature type="domain" description="Peptidase C14 caspase" evidence="3">
    <location>
        <begin position="5"/>
        <end position="249"/>
    </location>
</feature>
<dbReference type="EMBL" id="JAUEPL010000017">
    <property type="protein sequence ID" value="MDN3295075.1"/>
    <property type="molecule type" value="Genomic_DNA"/>
</dbReference>
<feature type="transmembrane region" description="Helical" evidence="2">
    <location>
        <begin position="662"/>
        <end position="687"/>
    </location>
</feature>